<proteinExistence type="predicted"/>
<protein>
    <submittedName>
        <fullName evidence="2">Uncharacterized protein</fullName>
    </submittedName>
</protein>
<organism evidence="2">
    <name type="scientific">Rhizophora mucronata</name>
    <name type="common">Asiatic mangrove</name>
    <dbReference type="NCBI Taxonomy" id="61149"/>
    <lineage>
        <taxon>Eukaryota</taxon>
        <taxon>Viridiplantae</taxon>
        <taxon>Streptophyta</taxon>
        <taxon>Embryophyta</taxon>
        <taxon>Tracheophyta</taxon>
        <taxon>Spermatophyta</taxon>
        <taxon>Magnoliopsida</taxon>
        <taxon>eudicotyledons</taxon>
        <taxon>Gunneridae</taxon>
        <taxon>Pentapetalae</taxon>
        <taxon>rosids</taxon>
        <taxon>fabids</taxon>
        <taxon>Malpighiales</taxon>
        <taxon>Rhizophoraceae</taxon>
        <taxon>Rhizophora</taxon>
    </lineage>
</organism>
<sequence length="45" mass="5380">MCSFTLFCPFFPFIFFATPNQRKENIYAPSGLILYQDCFREIIIH</sequence>
<evidence type="ECO:0000256" key="1">
    <source>
        <dbReference type="SAM" id="SignalP"/>
    </source>
</evidence>
<keyword evidence="1" id="KW-0732">Signal</keyword>
<dbReference type="EMBL" id="GGEC01064794">
    <property type="protein sequence ID" value="MBX45278.1"/>
    <property type="molecule type" value="Transcribed_RNA"/>
</dbReference>
<name>A0A2P2NS04_RHIMU</name>
<evidence type="ECO:0000313" key="2">
    <source>
        <dbReference type="EMBL" id="MBX45278.1"/>
    </source>
</evidence>
<dbReference type="AlphaFoldDB" id="A0A2P2NS04"/>
<reference evidence="2" key="1">
    <citation type="submission" date="2018-02" db="EMBL/GenBank/DDBJ databases">
        <title>Rhizophora mucronata_Transcriptome.</title>
        <authorList>
            <person name="Meera S.P."/>
            <person name="Sreeshan A."/>
            <person name="Augustine A."/>
        </authorList>
    </citation>
    <scope>NUCLEOTIDE SEQUENCE</scope>
    <source>
        <tissue evidence="2">Leaf</tissue>
    </source>
</reference>
<feature type="chain" id="PRO_5015133410" evidence="1">
    <location>
        <begin position="17"/>
        <end position="45"/>
    </location>
</feature>
<feature type="signal peptide" evidence="1">
    <location>
        <begin position="1"/>
        <end position="16"/>
    </location>
</feature>
<accession>A0A2P2NS04</accession>